<dbReference type="InterPro" id="IPR029063">
    <property type="entry name" value="SAM-dependent_MTases_sf"/>
</dbReference>
<dbReference type="RefSeq" id="WP_377867915.1">
    <property type="nucleotide sequence ID" value="NZ_JBHMAY010000003.1"/>
</dbReference>
<keyword evidence="3" id="KW-1185">Reference proteome</keyword>
<evidence type="ECO:0000259" key="1">
    <source>
        <dbReference type="Pfam" id="PF08241"/>
    </source>
</evidence>
<dbReference type="EMBL" id="JBHRWI010000020">
    <property type="protein sequence ID" value="MFC3511734.1"/>
    <property type="molecule type" value="Genomic_DNA"/>
</dbReference>
<comment type="caution">
    <text evidence="2">The sequence shown here is derived from an EMBL/GenBank/DDBJ whole genome shotgun (WGS) entry which is preliminary data.</text>
</comment>
<dbReference type="GO" id="GO:0032259">
    <property type="term" value="P:methylation"/>
    <property type="evidence" value="ECO:0007669"/>
    <property type="project" value="UniProtKB-KW"/>
</dbReference>
<dbReference type="SUPFAM" id="SSF53335">
    <property type="entry name" value="S-adenosyl-L-methionine-dependent methyltransferases"/>
    <property type="match status" value="1"/>
</dbReference>
<protein>
    <submittedName>
        <fullName evidence="2">Methyltransferase domain-containing protein</fullName>
    </submittedName>
</protein>
<dbReference type="InterPro" id="IPR013216">
    <property type="entry name" value="Methyltransf_11"/>
</dbReference>
<dbReference type="PANTHER" id="PTHR42912:SF93">
    <property type="entry name" value="N6-ADENOSINE-METHYLTRANSFERASE TMT1A"/>
    <property type="match status" value="1"/>
</dbReference>
<dbReference type="Gene3D" id="3.40.50.150">
    <property type="entry name" value="Vaccinia Virus protein VP39"/>
    <property type="match status" value="1"/>
</dbReference>
<dbReference type="InterPro" id="IPR050508">
    <property type="entry name" value="Methyltransf_Superfamily"/>
</dbReference>
<gene>
    <name evidence="2" type="ORF">ACFORO_16290</name>
</gene>
<keyword evidence="2" id="KW-0808">Transferase</keyword>
<reference evidence="3" key="1">
    <citation type="journal article" date="2019" name="Int. J. Syst. Evol. Microbiol.">
        <title>The Global Catalogue of Microorganisms (GCM) 10K type strain sequencing project: providing services to taxonomists for standard genome sequencing and annotation.</title>
        <authorList>
            <consortium name="The Broad Institute Genomics Platform"/>
            <consortium name="The Broad Institute Genome Sequencing Center for Infectious Disease"/>
            <person name="Wu L."/>
            <person name="Ma J."/>
        </authorList>
    </citation>
    <scope>NUCLEOTIDE SEQUENCE [LARGE SCALE GENOMIC DNA]</scope>
    <source>
        <strain evidence="3">CGMCC 4.7682</strain>
    </source>
</reference>
<dbReference type="Proteomes" id="UP001595764">
    <property type="component" value="Unassembled WGS sequence"/>
</dbReference>
<dbReference type="GO" id="GO:0008168">
    <property type="term" value="F:methyltransferase activity"/>
    <property type="evidence" value="ECO:0007669"/>
    <property type="project" value="UniProtKB-KW"/>
</dbReference>
<organism evidence="2 3">
    <name type="scientific">Amycolatopsis halotolerans</name>
    <dbReference type="NCBI Taxonomy" id="330083"/>
    <lineage>
        <taxon>Bacteria</taxon>
        <taxon>Bacillati</taxon>
        <taxon>Actinomycetota</taxon>
        <taxon>Actinomycetes</taxon>
        <taxon>Pseudonocardiales</taxon>
        <taxon>Pseudonocardiaceae</taxon>
        <taxon>Amycolatopsis</taxon>
    </lineage>
</organism>
<accession>A0ABV7QIQ0</accession>
<dbReference type="PANTHER" id="PTHR42912">
    <property type="entry name" value="METHYLTRANSFERASE"/>
    <property type="match status" value="1"/>
</dbReference>
<dbReference type="CDD" id="cd02440">
    <property type="entry name" value="AdoMet_MTases"/>
    <property type="match status" value="1"/>
</dbReference>
<proteinExistence type="predicted"/>
<evidence type="ECO:0000313" key="3">
    <source>
        <dbReference type="Proteomes" id="UP001595764"/>
    </source>
</evidence>
<name>A0ABV7QIQ0_9PSEU</name>
<feature type="domain" description="Methyltransferase type 11" evidence="1">
    <location>
        <begin position="40"/>
        <end position="125"/>
    </location>
</feature>
<dbReference type="Pfam" id="PF08241">
    <property type="entry name" value="Methyltransf_11"/>
    <property type="match status" value="1"/>
</dbReference>
<keyword evidence="2" id="KW-0489">Methyltransferase</keyword>
<evidence type="ECO:0000313" key="2">
    <source>
        <dbReference type="EMBL" id="MFC3511734.1"/>
    </source>
</evidence>
<sequence>MLEGYAPGYAQDALSMMNTRTASDRAAFARPLCTPGSRVLDLGCGQGSILSSVAPDVRVICVDVRPSAPASPSTTDYVAGAVYALPFAASSIDVVFAHSLFEHLSDPHAALAEIRRILRPGGRLALAAPDWSRAKIRPRTANVDAALRGYYLVRRRAGGDPFAGRAIAAHVANAGFTDIVERARFREELSYRSLAAYMESRLAVALSESGANDRDQVTSAARSAWSWARTAAVGDFQQCWQELTATC</sequence>